<dbReference type="InterPro" id="IPR007374">
    <property type="entry name" value="ASCH_domain"/>
</dbReference>
<organism evidence="2 3">
    <name type="scientific">Paraburkholderia nemoris</name>
    <dbReference type="NCBI Taxonomy" id="2793076"/>
    <lineage>
        <taxon>Bacteria</taxon>
        <taxon>Pseudomonadati</taxon>
        <taxon>Pseudomonadota</taxon>
        <taxon>Betaproteobacteria</taxon>
        <taxon>Burkholderiales</taxon>
        <taxon>Burkholderiaceae</taxon>
        <taxon>Paraburkholderia</taxon>
    </lineage>
</organism>
<reference evidence="2 3" key="1">
    <citation type="submission" date="2021-02" db="EMBL/GenBank/DDBJ databases">
        <authorList>
            <person name="Vanwijnsberghe S."/>
        </authorList>
    </citation>
    <scope>NUCLEOTIDE SEQUENCE [LARGE SCALE GENOMIC DNA]</scope>
    <source>
        <strain evidence="2 3">R-69776</strain>
    </source>
</reference>
<name>A0ABM8SSG7_9BURK</name>
<dbReference type="SMART" id="SM01022">
    <property type="entry name" value="ASCH"/>
    <property type="match status" value="1"/>
</dbReference>
<sequence length="134" mass="15590">MNRRKRLTFWGADENDDSLPRAVMDGRKTVTADTVAEYYKPYGEYGDGSYAPGDIIEVYDLKQRLRCIIKATKVYTIEFGDIPEEVWRGETFSSAEEFREVHIRCMPHEDLHDHFELVTLHFELIESVAPEVTD</sequence>
<feature type="domain" description="ASCH" evidence="1">
    <location>
        <begin position="7"/>
        <end position="126"/>
    </location>
</feature>
<dbReference type="Gene3D" id="3.10.400.10">
    <property type="entry name" value="Sulfate adenylyltransferase"/>
    <property type="match status" value="1"/>
</dbReference>
<dbReference type="RefSeq" id="WP_234477151.1">
    <property type="nucleotide sequence ID" value="NZ_CAJNBC010000006.1"/>
</dbReference>
<dbReference type="Proteomes" id="UP000673821">
    <property type="component" value="Unassembled WGS sequence"/>
</dbReference>
<keyword evidence="3" id="KW-1185">Reference proteome</keyword>
<evidence type="ECO:0000313" key="2">
    <source>
        <dbReference type="EMBL" id="CAE6829895.1"/>
    </source>
</evidence>
<dbReference type="SUPFAM" id="SSF88697">
    <property type="entry name" value="PUA domain-like"/>
    <property type="match status" value="1"/>
</dbReference>
<proteinExistence type="predicted"/>
<evidence type="ECO:0000313" key="3">
    <source>
        <dbReference type="Proteomes" id="UP000673821"/>
    </source>
</evidence>
<dbReference type="Pfam" id="PF04266">
    <property type="entry name" value="ASCH"/>
    <property type="match status" value="1"/>
</dbReference>
<dbReference type="EMBL" id="CAJNBH010000025">
    <property type="protein sequence ID" value="CAE6829895.1"/>
    <property type="molecule type" value="Genomic_DNA"/>
</dbReference>
<accession>A0ABM8SSG7</accession>
<gene>
    <name evidence="2" type="ORF">R69776_06557</name>
</gene>
<evidence type="ECO:0000259" key="1">
    <source>
        <dbReference type="SMART" id="SM01022"/>
    </source>
</evidence>
<protein>
    <recommendedName>
        <fullName evidence="1">ASCH domain-containing protein</fullName>
    </recommendedName>
</protein>
<comment type="caution">
    <text evidence="2">The sequence shown here is derived from an EMBL/GenBank/DDBJ whole genome shotgun (WGS) entry which is preliminary data.</text>
</comment>
<dbReference type="InterPro" id="IPR015947">
    <property type="entry name" value="PUA-like_sf"/>
</dbReference>